<accession>A0ABY6Q5U3</accession>
<feature type="binding site" evidence="4">
    <location>
        <position position="88"/>
    </location>
    <ligand>
        <name>pyridoxal 5'-phosphate</name>
        <dbReference type="ChEBI" id="CHEBI:597326"/>
    </ligand>
</feature>
<evidence type="ECO:0000256" key="3">
    <source>
        <dbReference type="ARBA" id="ARBA00022898"/>
    </source>
</evidence>
<dbReference type="InterPro" id="IPR015422">
    <property type="entry name" value="PyrdxlP-dep_Trfase_small"/>
</dbReference>
<dbReference type="InterPro" id="IPR015424">
    <property type="entry name" value="PyrdxlP-dep_Trfase"/>
</dbReference>
<gene>
    <name evidence="4 7" type="primary">kynU</name>
    <name evidence="7" type="ORF">E0F26_07670</name>
</gene>
<dbReference type="HAMAP" id="MF_01970">
    <property type="entry name" value="Kynureninase"/>
    <property type="match status" value="1"/>
</dbReference>
<comment type="subunit">
    <text evidence="4 6">Homodimer.</text>
</comment>
<comment type="cofactor">
    <cofactor evidence="4 6">
        <name>pyridoxal 5'-phosphate</name>
        <dbReference type="ChEBI" id="CHEBI:597326"/>
    </cofactor>
</comment>
<dbReference type="Proteomes" id="UP001317963">
    <property type="component" value="Chromosome"/>
</dbReference>
<proteinExistence type="inferred from homology"/>
<comment type="function">
    <text evidence="4 6">Catalyzes the cleavage of L-kynurenine (L-Kyn) and L-3-hydroxykynurenine (L-3OHKyn) into anthranilic acid (AA) and 3-hydroxyanthranilic acid (3-OHAA), respectively.</text>
</comment>
<evidence type="ECO:0000256" key="6">
    <source>
        <dbReference type="PIRNR" id="PIRNR038800"/>
    </source>
</evidence>
<dbReference type="EMBL" id="CP036501">
    <property type="protein sequence ID" value="UZP74622.1"/>
    <property type="molecule type" value="Genomic_DNA"/>
</dbReference>
<feature type="binding site" evidence="4">
    <location>
        <position position="87"/>
    </location>
    <ligand>
        <name>pyridoxal 5'-phosphate</name>
        <dbReference type="ChEBI" id="CHEBI:597326"/>
    </ligand>
</feature>
<feature type="binding site" evidence="4">
    <location>
        <position position="187"/>
    </location>
    <ligand>
        <name>pyridoxal 5'-phosphate</name>
        <dbReference type="ChEBI" id="CHEBI:597326"/>
    </ligand>
</feature>
<feature type="binding site" evidence="4">
    <location>
        <position position="241"/>
    </location>
    <ligand>
        <name>pyridoxal 5'-phosphate</name>
        <dbReference type="ChEBI" id="CHEBI:597326"/>
    </ligand>
</feature>
<dbReference type="EC" id="3.7.1.3" evidence="4 5"/>
<keyword evidence="1 4" id="KW-0662">Pyridine nucleotide biosynthesis</keyword>
<dbReference type="Pfam" id="PF22580">
    <property type="entry name" value="KYNU_C"/>
    <property type="match status" value="1"/>
</dbReference>
<comment type="catalytic activity">
    <reaction evidence="6">
        <text>3-hydroxy-L-kynurenine + H2O = 3-hydroxyanthranilate + L-alanine + H(+)</text>
        <dbReference type="Rhea" id="RHEA:25143"/>
        <dbReference type="ChEBI" id="CHEBI:15377"/>
        <dbReference type="ChEBI" id="CHEBI:15378"/>
        <dbReference type="ChEBI" id="CHEBI:36559"/>
        <dbReference type="ChEBI" id="CHEBI:57972"/>
        <dbReference type="ChEBI" id="CHEBI:58125"/>
        <dbReference type="EC" id="3.7.1.3"/>
    </reaction>
</comment>
<feature type="binding site" evidence="4">
    <location>
        <position position="212"/>
    </location>
    <ligand>
        <name>pyridoxal 5'-phosphate</name>
        <dbReference type="ChEBI" id="CHEBI:597326"/>
    </ligand>
</feature>
<evidence type="ECO:0000313" key="7">
    <source>
        <dbReference type="EMBL" id="UZP74622.1"/>
    </source>
</evidence>
<keyword evidence="3 4" id="KW-0663">Pyridoxal phosphate</keyword>
<evidence type="ECO:0000313" key="8">
    <source>
        <dbReference type="Proteomes" id="UP001317963"/>
    </source>
</evidence>
<dbReference type="InterPro" id="IPR010111">
    <property type="entry name" value="Kynureninase"/>
</dbReference>
<dbReference type="PANTHER" id="PTHR14084:SF0">
    <property type="entry name" value="KYNURENINASE"/>
    <property type="match status" value="1"/>
</dbReference>
<comment type="pathway">
    <text evidence="4 6">Cofactor biosynthesis; NAD(+) biosynthesis; quinolinate from L-kynurenine: step 2/3.</text>
</comment>
<evidence type="ECO:0000256" key="4">
    <source>
        <dbReference type="HAMAP-Rule" id="MF_01970"/>
    </source>
</evidence>
<dbReference type="Gene3D" id="3.40.640.10">
    <property type="entry name" value="Type I PLP-dependent aspartate aminotransferase-like (Major domain)"/>
    <property type="match status" value="1"/>
</dbReference>
<dbReference type="PANTHER" id="PTHR14084">
    <property type="entry name" value="KYNURENINASE"/>
    <property type="match status" value="1"/>
</dbReference>
<dbReference type="NCBIfam" id="TIGR01814">
    <property type="entry name" value="kynureninase"/>
    <property type="match status" value="1"/>
</dbReference>
<comment type="pathway">
    <text evidence="4 6">Amino-acid degradation; L-kynurenine degradation; L-alanine and anthranilate from L-kynurenine: step 1/1.</text>
</comment>
<keyword evidence="8" id="KW-1185">Reference proteome</keyword>
<sequence>MSESIFDHLRSRFHLPEDRVYLDGNSLGALPTTTPAALANTVEQQWGSDLIASWNSHNWIELPLTVGDEIAHIIGAEKDTVVCCDNLSINLYKALLAALELNPSRRVVCVEDQQFPSDNYIAAGIARLLGEDRCAIRALSISDMTSDNLNDAAVLILSHVDYKTGSLRDMQKITEAAHQAGSLVIWDLAHSAGVIDIDLVTTDVDFAVGCTYKFLNGGPGAPGYLYVQKRHQSVANPISGWMGHAAMFDFESGYRPADGIRRFLTGTQSVLALSAVRSGLSVFENVPISLLRQRSLTLTGDFIRQLDARSFSVSVDLLTPRSDAKRGSQVSIALNDAFSISQALIDSGVIVDFRAPNIIRFGFSPLYNTETDTTKALEALETIIDTRRFEAPEYQVRATVT</sequence>
<dbReference type="InterPro" id="IPR015421">
    <property type="entry name" value="PyrdxlP-dep_Trfase_major"/>
</dbReference>
<comment type="caution">
    <text evidence="4">Lacks conserved residue(s) required for the propagation of feature annotation.</text>
</comment>
<reference evidence="7 8" key="1">
    <citation type="submission" date="2019-02" db="EMBL/GenBank/DDBJ databases">
        <title>Halieaceae_genomes.</title>
        <authorList>
            <person name="Li S.-H."/>
        </authorList>
    </citation>
    <scope>NUCLEOTIDE SEQUENCE [LARGE SCALE GENOMIC DNA]</scope>
    <source>
        <strain evidence="7 8">JH123</strain>
    </source>
</reference>
<name>A0ABY6Q5U3_9GAMM</name>
<evidence type="ECO:0000256" key="5">
    <source>
        <dbReference type="NCBIfam" id="TIGR01814"/>
    </source>
</evidence>
<dbReference type="RefSeq" id="WP_279241081.1">
    <property type="nucleotide sequence ID" value="NZ_CP036501.1"/>
</dbReference>
<evidence type="ECO:0000256" key="1">
    <source>
        <dbReference type="ARBA" id="ARBA00022642"/>
    </source>
</evidence>
<dbReference type="PIRSF" id="PIRSF038800">
    <property type="entry name" value="KYNU"/>
    <property type="match status" value="1"/>
</dbReference>
<dbReference type="GO" id="GO:0030429">
    <property type="term" value="F:kynureninase activity"/>
    <property type="evidence" value="ECO:0007669"/>
    <property type="project" value="UniProtKB-EC"/>
</dbReference>
<comment type="similarity">
    <text evidence="4 6">Belongs to the kynureninase family.</text>
</comment>
<dbReference type="Gene3D" id="3.90.1150.10">
    <property type="entry name" value="Aspartate Aminotransferase, domain 1"/>
    <property type="match status" value="1"/>
</dbReference>
<evidence type="ECO:0000256" key="2">
    <source>
        <dbReference type="ARBA" id="ARBA00022801"/>
    </source>
</evidence>
<keyword evidence="2 4" id="KW-0378">Hydrolase</keyword>
<feature type="binding site" evidence="4">
    <location>
        <position position="190"/>
    </location>
    <ligand>
        <name>pyridoxal 5'-phosphate</name>
        <dbReference type="ChEBI" id="CHEBI:597326"/>
    </ligand>
</feature>
<organism evidence="7 8">
    <name type="scientific">Candidatus Paraluminiphilus aquimaris</name>
    <dbReference type="NCBI Taxonomy" id="2518994"/>
    <lineage>
        <taxon>Bacteria</taxon>
        <taxon>Pseudomonadati</taxon>
        <taxon>Pseudomonadota</taxon>
        <taxon>Gammaproteobacteria</taxon>
        <taxon>Cellvibrionales</taxon>
        <taxon>Halieaceae</taxon>
        <taxon>Candidatus Paraluminiphilus</taxon>
    </lineage>
</organism>
<comment type="catalytic activity">
    <reaction evidence="4 6">
        <text>L-kynurenine + H2O = anthranilate + L-alanine + H(+)</text>
        <dbReference type="Rhea" id="RHEA:16813"/>
        <dbReference type="ChEBI" id="CHEBI:15377"/>
        <dbReference type="ChEBI" id="CHEBI:15378"/>
        <dbReference type="ChEBI" id="CHEBI:16567"/>
        <dbReference type="ChEBI" id="CHEBI:57959"/>
        <dbReference type="ChEBI" id="CHEBI:57972"/>
        <dbReference type="EC" id="3.7.1.3"/>
    </reaction>
</comment>
<protein>
    <recommendedName>
        <fullName evidence="4 5">Kynureninase</fullName>
        <ecNumber evidence="4 5">3.7.1.3</ecNumber>
    </recommendedName>
    <alternativeName>
        <fullName evidence="4">L-kynurenine hydrolase</fullName>
    </alternativeName>
</protein>
<dbReference type="SUPFAM" id="SSF53383">
    <property type="entry name" value="PLP-dependent transferases"/>
    <property type="match status" value="1"/>
</dbReference>
<feature type="binding site" evidence="4">
    <location>
        <begin position="115"/>
        <end position="118"/>
    </location>
    <ligand>
        <name>pyridoxal 5'-phosphate</name>
        <dbReference type="ChEBI" id="CHEBI:597326"/>
    </ligand>
</feature>
<feature type="modified residue" description="N6-(pyridoxal phosphate)lysine" evidence="4">
    <location>
        <position position="213"/>
    </location>
</feature>
<feature type="binding site" evidence="4">
    <location>
        <position position="267"/>
    </location>
    <ligand>
        <name>pyridoxal 5'-phosphate</name>
        <dbReference type="ChEBI" id="CHEBI:597326"/>
    </ligand>
</feature>